<organism evidence="2 3">
    <name type="scientific">Mycena rosella</name>
    <name type="common">Pink bonnet</name>
    <name type="synonym">Agaricus rosellus</name>
    <dbReference type="NCBI Taxonomy" id="1033263"/>
    <lineage>
        <taxon>Eukaryota</taxon>
        <taxon>Fungi</taxon>
        <taxon>Dikarya</taxon>
        <taxon>Basidiomycota</taxon>
        <taxon>Agaricomycotina</taxon>
        <taxon>Agaricomycetes</taxon>
        <taxon>Agaricomycetidae</taxon>
        <taxon>Agaricales</taxon>
        <taxon>Marasmiineae</taxon>
        <taxon>Mycenaceae</taxon>
        <taxon>Mycena</taxon>
    </lineage>
</organism>
<evidence type="ECO:0000256" key="1">
    <source>
        <dbReference type="SAM" id="MobiDB-lite"/>
    </source>
</evidence>
<proteinExistence type="predicted"/>
<gene>
    <name evidence="2" type="ORF">B0H17DRAFT_682690</name>
</gene>
<feature type="compositionally biased region" description="Acidic residues" evidence="1">
    <location>
        <begin position="373"/>
        <end position="383"/>
    </location>
</feature>
<accession>A0AAD7DBD2</accession>
<protein>
    <submittedName>
        <fullName evidence="2">Uncharacterized protein</fullName>
    </submittedName>
</protein>
<dbReference type="AlphaFoldDB" id="A0AAD7DBD2"/>
<dbReference type="EMBL" id="JARKIE010000086">
    <property type="protein sequence ID" value="KAJ7687655.1"/>
    <property type="molecule type" value="Genomic_DNA"/>
</dbReference>
<feature type="region of interest" description="Disordered" evidence="1">
    <location>
        <begin position="363"/>
        <end position="383"/>
    </location>
</feature>
<evidence type="ECO:0000313" key="2">
    <source>
        <dbReference type="EMBL" id="KAJ7687655.1"/>
    </source>
</evidence>
<sequence length="383" mass="42073">MSHRSKSASSAMSVDLVSENGSVPASEYEDSSEGMGGFASDGDDGEEVTWAKERDQQKVGRKLENLSKIHSLAGIVETDAPGLVALRPVKSEGKLKKANIRLRDLPQSLQADFGKIFTPELLRYTGTLPPWQNIDSWAELAELWDPLFPEYTLADDEQLQAVVLKLADDKVTAWRNKFSAAAIEALDALYASWKAYSPEARADVVAWLLQGNDTNRAFYYREYADSEENVVQKGLFQGYLITCGLAAHYTAIRSAAAPIEDPETAEFPETPLVYAIQAAKRALNYSVTGKLVVPGQRLGEFSKANWGDKMDFREGRQVVVNTASSLVAIARKLEDKPQLQKKIMIAAIEASLPKRRAGGKTEVIEIDAGSPTEDIELVDNDSD</sequence>
<keyword evidence="3" id="KW-1185">Reference proteome</keyword>
<dbReference type="Proteomes" id="UP001221757">
    <property type="component" value="Unassembled WGS sequence"/>
</dbReference>
<feature type="region of interest" description="Disordered" evidence="1">
    <location>
        <begin position="1"/>
        <end position="47"/>
    </location>
</feature>
<comment type="caution">
    <text evidence="2">The sequence shown here is derived from an EMBL/GenBank/DDBJ whole genome shotgun (WGS) entry which is preliminary data.</text>
</comment>
<evidence type="ECO:0000313" key="3">
    <source>
        <dbReference type="Proteomes" id="UP001221757"/>
    </source>
</evidence>
<reference evidence="2" key="1">
    <citation type="submission" date="2023-03" db="EMBL/GenBank/DDBJ databases">
        <title>Massive genome expansion in bonnet fungi (Mycena s.s.) driven by repeated elements and novel gene families across ecological guilds.</title>
        <authorList>
            <consortium name="Lawrence Berkeley National Laboratory"/>
            <person name="Harder C.B."/>
            <person name="Miyauchi S."/>
            <person name="Viragh M."/>
            <person name="Kuo A."/>
            <person name="Thoen E."/>
            <person name="Andreopoulos B."/>
            <person name="Lu D."/>
            <person name="Skrede I."/>
            <person name="Drula E."/>
            <person name="Henrissat B."/>
            <person name="Morin E."/>
            <person name="Kohler A."/>
            <person name="Barry K."/>
            <person name="LaButti K."/>
            <person name="Morin E."/>
            <person name="Salamov A."/>
            <person name="Lipzen A."/>
            <person name="Mereny Z."/>
            <person name="Hegedus B."/>
            <person name="Baldrian P."/>
            <person name="Stursova M."/>
            <person name="Weitz H."/>
            <person name="Taylor A."/>
            <person name="Grigoriev I.V."/>
            <person name="Nagy L.G."/>
            <person name="Martin F."/>
            <person name="Kauserud H."/>
        </authorList>
    </citation>
    <scope>NUCLEOTIDE SEQUENCE</scope>
    <source>
        <strain evidence="2">CBHHK067</strain>
    </source>
</reference>
<name>A0AAD7DBD2_MYCRO</name>